<protein>
    <recommendedName>
        <fullName evidence="2">DJ-1/PfpI domain-containing protein</fullName>
    </recommendedName>
</protein>
<organism evidence="3">
    <name type="scientific">Strombidium rassoulzadegani</name>
    <dbReference type="NCBI Taxonomy" id="1082188"/>
    <lineage>
        <taxon>Eukaryota</taxon>
        <taxon>Sar</taxon>
        <taxon>Alveolata</taxon>
        <taxon>Ciliophora</taxon>
        <taxon>Intramacronucleata</taxon>
        <taxon>Spirotrichea</taxon>
        <taxon>Oligotrichia</taxon>
        <taxon>Strombidiidae</taxon>
        <taxon>Strombidium</taxon>
    </lineage>
</organism>
<reference evidence="3" key="1">
    <citation type="submission" date="2021-01" db="EMBL/GenBank/DDBJ databases">
        <authorList>
            <person name="Corre E."/>
            <person name="Pelletier E."/>
            <person name="Niang G."/>
            <person name="Scheremetjew M."/>
            <person name="Finn R."/>
            <person name="Kale V."/>
            <person name="Holt S."/>
            <person name="Cochrane G."/>
            <person name="Meng A."/>
            <person name="Brown T."/>
            <person name="Cohen L."/>
        </authorList>
    </citation>
    <scope>NUCLEOTIDE SEQUENCE</scope>
    <source>
        <strain evidence="3">Ras09</strain>
    </source>
</reference>
<dbReference type="PANTHER" id="PTHR48094:SF12">
    <property type="entry name" value="PARKINSON DISEASE PROTEIN 7 HOMOLOG"/>
    <property type="match status" value="1"/>
</dbReference>
<dbReference type="InterPro" id="IPR029062">
    <property type="entry name" value="Class_I_gatase-like"/>
</dbReference>
<dbReference type="SUPFAM" id="SSF52317">
    <property type="entry name" value="Class I glutamine amidotransferase-like"/>
    <property type="match status" value="1"/>
</dbReference>
<dbReference type="InterPro" id="IPR002818">
    <property type="entry name" value="DJ-1/PfpI"/>
</dbReference>
<dbReference type="NCBIfam" id="TIGR01383">
    <property type="entry name" value="not_thiJ"/>
    <property type="match status" value="1"/>
</dbReference>
<accession>A0A7S3FV99</accession>
<dbReference type="CDD" id="cd03135">
    <property type="entry name" value="GATase1_DJ-1"/>
    <property type="match status" value="1"/>
</dbReference>
<proteinExistence type="predicted"/>
<dbReference type="AlphaFoldDB" id="A0A7S3FV99"/>
<evidence type="ECO:0000313" key="3">
    <source>
        <dbReference type="EMBL" id="CAE0228793.1"/>
    </source>
</evidence>
<keyword evidence="1" id="KW-0677">Repeat</keyword>
<dbReference type="PANTHER" id="PTHR48094">
    <property type="entry name" value="PROTEIN/NUCLEIC ACID DEGLYCASE DJ-1-RELATED"/>
    <property type="match status" value="1"/>
</dbReference>
<evidence type="ECO:0000256" key="1">
    <source>
        <dbReference type="ARBA" id="ARBA00022737"/>
    </source>
</evidence>
<dbReference type="InterPro" id="IPR050325">
    <property type="entry name" value="Prot/Nucl_acid_deglycase"/>
</dbReference>
<dbReference type="InterPro" id="IPR006287">
    <property type="entry name" value="DJ-1"/>
</dbReference>
<dbReference type="Gene3D" id="3.40.50.880">
    <property type="match status" value="1"/>
</dbReference>
<sequence length="239" mass="26145">MMASRISAGARTLTTLARLFSSSAPPIQKRVLVAVANGSEELETVSIVDILRRTQTTEVVLAKVDSNEEASEEMLRSNALLNQMSRQVLIQADSFFKDLDHSEFDAIVLPGGLKGAEAFSESPQLVEVVKTFLEEGKLVGAICAAPALVLNKHDLIEKYEKITSFPAFKEQIVWSGDHNAEYLDSEPVAVSKNLVTSQGPGTSVEFSLKLVELLYDKEKALGVANPLVLKCSKEFYKQN</sequence>
<feature type="domain" description="DJ-1/PfpI" evidence="2">
    <location>
        <begin position="29"/>
        <end position="212"/>
    </location>
</feature>
<dbReference type="FunFam" id="3.40.50.880:FF:000015">
    <property type="entry name" value="Protein DJ-1 homolog C"/>
    <property type="match status" value="1"/>
</dbReference>
<evidence type="ECO:0000259" key="2">
    <source>
        <dbReference type="Pfam" id="PF01965"/>
    </source>
</evidence>
<name>A0A7S3FV99_9SPIT</name>
<dbReference type="EMBL" id="HBIA01001158">
    <property type="protein sequence ID" value="CAE0228793.1"/>
    <property type="molecule type" value="Transcribed_RNA"/>
</dbReference>
<gene>
    <name evidence="3" type="ORF">SRAS04492_LOCUS577</name>
</gene>
<dbReference type="GO" id="GO:0005737">
    <property type="term" value="C:cytoplasm"/>
    <property type="evidence" value="ECO:0007669"/>
    <property type="project" value="UniProtKB-ARBA"/>
</dbReference>
<dbReference type="Pfam" id="PF01965">
    <property type="entry name" value="DJ-1_PfpI"/>
    <property type="match status" value="1"/>
</dbReference>